<feature type="transmembrane region" description="Helical" evidence="1">
    <location>
        <begin position="52"/>
        <end position="73"/>
    </location>
</feature>
<protein>
    <submittedName>
        <fullName evidence="2">Uncharacterized protein</fullName>
    </submittedName>
</protein>
<keyword evidence="1" id="KW-1133">Transmembrane helix</keyword>
<feature type="transmembrane region" description="Helical" evidence="1">
    <location>
        <begin position="12"/>
        <end position="32"/>
    </location>
</feature>
<keyword evidence="1" id="KW-0472">Membrane</keyword>
<accession>A0AB73REG6</accession>
<name>A0AB73REG6_9BACI</name>
<gene>
    <name evidence="2" type="ORF">CN678_14340</name>
</gene>
<dbReference type="EMBL" id="NUEH01000031">
    <property type="protein sequence ID" value="PEI85887.1"/>
    <property type="molecule type" value="Genomic_DNA"/>
</dbReference>
<sequence>MHKELRDLEERIKEVDSGIFLFSLYALLPYIYDYFVLNFNIPQFLTGDAGRIFLLAYEVLVVVFLFYMVFLSFKLNKKRRKLIG</sequence>
<evidence type="ECO:0000256" key="1">
    <source>
        <dbReference type="SAM" id="Phobius"/>
    </source>
</evidence>
<keyword evidence="1" id="KW-0812">Transmembrane</keyword>
<comment type="caution">
    <text evidence="2">The sequence shown here is derived from an EMBL/GenBank/DDBJ whole genome shotgun (WGS) entry which is preliminary data.</text>
</comment>
<proteinExistence type="predicted"/>
<organism evidence="2">
    <name type="scientific">Bacillus toyonensis</name>
    <dbReference type="NCBI Taxonomy" id="155322"/>
    <lineage>
        <taxon>Bacteria</taxon>
        <taxon>Bacillati</taxon>
        <taxon>Bacillota</taxon>
        <taxon>Bacilli</taxon>
        <taxon>Bacillales</taxon>
        <taxon>Bacillaceae</taxon>
        <taxon>Bacillus</taxon>
        <taxon>Bacillus cereus group</taxon>
    </lineage>
</organism>
<dbReference type="Proteomes" id="UP000220969">
    <property type="component" value="Unassembled WGS sequence"/>
</dbReference>
<evidence type="ECO:0000313" key="2">
    <source>
        <dbReference type="EMBL" id="PEI85887.1"/>
    </source>
</evidence>
<dbReference type="RefSeq" id="WP_098164539.1">
    <property type="nucleotide sequence ID" value="NZ_NUEH01000031.1"/>
</dbReference>
<reference evidence="2" key="1">
    <citation type="submission" date="2017-09" db="EMBL/GenBank/DDBJ databases">
        <title>Large-scale bioinformatics analysis of Bacillus genomes uncovers conserved roles of natural products in bacterial physiology.</title>
        <authorList>
            <consortium name="Agbiome Team Llc"/>
            <person name="Bleich R.M."/>
            <person name="Kirk G.J."/>
            <person name="Santa Maria K.C."/>
            <person name="Allen S.E."/>
            <person name="Farag S."/>
            <person name="Shank E.A."/>
            <person name="Bowers A."/>
        </authorList>
    </citation>
    <scope>NUCLEOTIDE SEQUENCE</scope>
    <source>
        <strain evidence="2">AFS005430</strain>
    </source>
</reference>
<dbReference type="AlphaFoldDB" id="A0AB73REG6"/>